<organism evidence="1 2">
    <name type="scientific">Dreissena polymorpha</name>
    <name type="common">Zebra mussel</name>
    <name type="synonym">Mytilus polymorpha</name>
    <dbReference type="NCBI Taxonomy" id="45954"/>
    <lineage>
        <taxon>Eukaryota</taxon>
        <taxon>Metazoa</taxon>
        <taxon>Spiralia</taxon>
        <taxon>Lophotrochozoa</taxon>
        <taxon>Mollusca</taxon>
        <taxon>Bivalvia</taxon>
        <taxon>Autobranchia</taxon>
        <taxon>Heteroconchia</taxon>
        <taxon>Euheterodonta</taxon>
        <taxon>Imparidentia</taxon>
        <taxon>Neoheterodontei</taxon>
        <taxon>Myida</taxon>
        <taxon>Dreissenoidea</taxon>
        <taxon>Dreissenidae</taxon>
        <taxon>Dreissena</taxon>
    </lineage>
</organism>
<protein>
    <submittedName>
        <fullName evidence="1">Uncharacterized protein</fullName>
    </submittedName>
</protein>
<reference evidence="1" key="1">
    <citation type="journal article" date="2019" name="bioRxiv">
        <title>The Genome of the Zebra Mussel, Dreissena polymorpha: A Resource for Invasive Species Research.</title>
        <authorList>
            <person name="McCartney M.A."/>
            <person name="Auch B."/>
            <person name="Kono T."/>
            <person name="Mallez S."/>
            <person name="Zhang Y."/>
            <person name="Obille A."/>
            <person name="Becker A."/>
            <person name="Abrahante J.E."/>
            <person name="Garbe J."/>
            <person name="Badalamenti J.P."/>
            <person name="Herman A."/>
            <person name="Mangelson H."/>
            <person name="Liachko I."/>
            <person name="Sullivan S."/>
            <person name="Sone E.D."/>
            <person name="Koren S."/>
            <person name="Silverstein K.A.T."/>
            <person name="Beckman K.B."/>
            <person name="Gohl D.M."/>
        </authorList>
    </citation>
    <scope>NUCLEOTIDE SEQUENCE</scope>
    <source>
        <strain evidence="1">Duluth1</strain>
        <tissue evidence="1">Whole animal</tissue>
    </source>
</reference>
<reference evidence="1" key="2">
    <citation type="submission" date="2020-11" db="EMBL/GenBank/DDBJ databases">
        <authorList>
            <person name="McCartney M.A."/>
            <person name="Auch B."/>
            <person name="Kono T."/>
            <person name="Mallez S."/>
            <person name="Becker A."/>
            <person name="Gohl D.M."/>
            <person name="Silverstein K.A.T."/>
            <person name="Koren S."/>
            <person name="Bechman K.B."/>
            <person name="Herman A."/>
            <person name="Abrahante J.E."/>
            <person name="Garbe J."/>
        </authorList>
    </citation>
    <scope>NUCLEOTIDE SEQUENCE</scope>
    <source>
        <strain evidence="1">Duluth1</strain>
        <tissue evidence="1">Whole animal</tissue>
    </source>
</reference>
<evidence type="ECO:0000313" key="1">
    <source>
        <dbReference type="EMBL" id="KAH3794471.1"/>
    </source>
</evidence>
<keyword evidence="2" id="KW-1185">Reference proteome</keyword>
<evidence type="ECO:0000313" key="2">
    <source>
        <dbReference type="Proteomes" id="UP000828390"/>
    </source>
</evidence>
<dbReference type="AlphaFoldDB" id="A0A9D4FD78"/>
<accession>A0A9D4FD78</accession>
<dbReference type="Proteomes" id="UP000828390">
    <property type="component" value="Unassembled WGS sequence"/>
</dbReference>
<sequence length="69" mass="7546">MSKFIEAGTLNAPVGTTVNTNCSVTIEASDRYKYANDSWIGIPITVRDYQKTSLDFHEVSSSTLVVICS</sequence>
<proteinExistence type="predicted"/>
<comment type="caution">
    <text evidence="1">The sequence shown here is derived from an EMBL/GenBank/DDBJ whole genome shotgun (WGS) entry which is preliminary data.</text>
</comment>
<name>A0A9D4FD78_DREPO</name>
<gene>
    <name evidence="1" type="ORF">DPMN_148003</name>
</gene>
<dbReference type="EMBL" id="JAIWYP010000007">
    <property type="protein sequence ID" value="KAH3794471.1"/>
    <property type="molecule type" value="Genomic_DNA"/>
</dbReference>